<feature type="transmembrane region" description="Helical" evidence="1">
    <location>
        <begin position="12"/>
        <end position="30"/>
    </location>
</feature>
<protein>
    <submittedName>
        <fullName evidence="2">Uncharacterized protein</fullName>
    </submittedName>
</protein>
<dbReference type="PATRIC" id="fig|1280952.3.peg.545"/>
<keyword evidence="3" id="KW-1185">Reference proteome</keyword>
<dbReference type="AlphaFoldDB" id="A0A059FLQ0"/>
<evidence type="ECO:0000313" key="2">
    <source>
        <dbReference type="EMBL" id="KCZ91413.1"/>
    </source>
</evidence>
<name>A0A059FLQ0_9PROT</name>
<comment type="caution">
    <text evidence="2">The sequence shown here is derived from an EMBL/GenBank/DDBJ whole genome shotgun (WGS) entry which is preliminary data.</text>
</comment>
<dbReference type="EMBL" id="ARYJ01000001">
    <property type="protein sequence ID" value="KCZ91413.1"/>
    <property type="molecule type" value="Genomic_DNA"/>
</dbReference>
<organism evidence="2 3">
    <name type="scientific">Hyphomonas jannaschiana VP2</name>
    <dbReference type="NCBI Taxonomy" id="1280952"/>
    <lineage>
        <taxon>Bacteria</taxon>
        <taxon>Pseudomonadati</taxon>
        <taxon>Pseudomonadota</taxon>
        <taxon>Alphaproteobacteria</taxon>
        <taxon>Hyphomonadales</taxon>
        <taxon>Hyphomonadaceae</taxon>
        <taxon>Hyphomonas</taxon>
    </lineage>
</organism>
<evidence type="ECO:0000256" key="1">
    <source>
        <dbReference type="SAM" id="Phobius"/>
    </source>
</evidence>
<dbReference type="STRING" id="1280952.HJA_02705"/>
<evidence type="ECO:0000313" key="3">
    <source>
        <dbReference type="Proteomes" id="UP000024816"/>
    </source>
</evidence>
<dbReference type="Proteomes" id="UP000024816">
    <property type="component" value="Unassembled WGS sequence"/>
</dbReference>
<dbReference type="OrthoDB" id="7620516at2"/>
<accession>A0A059FLQ0</accession>
<dbReference type="RefSeq" id="WP_035577750.1">
    <property type="nucleotide sequence ID" value="NZ_ARYJ01000001.1"/>
</dbReference>
<keyword evidence="1" id="KW-1133">Transmembrane helix</keyword>
<sequence>MSKGTYLTSNWLIFAITLVTVAAMVGFSMMQGHMAFEMAGLELSFTPHEDGGLRLAVIRTADALGATAL</sequence>
<gene>
    <name evidence="2" type="ORF">HJA_02705</name>
</gene>
<reference evidence="2 3" key="1">
    <citation type="journal article" date="2014" name="Antonie Van Leeuwenhoek">
        <title>Hyphomonas beringensis sp. nov. and Hyphomonas chukchiensis sp. nov., isolated from surface seawater of the Bering Sea and Chukchi Sea.</title>
        <authorList>
            <person name="Li C."/>
            <person name="Lai Q."/>
            <person name="Li G."/>
            <person name="Dong C."/>
            <person name="Wang J."/>
            <person name="Liao Y."/>
            <person name="Shao Z."/>
        </authorList>
    </citation>
    <scope>NUCLEOTIDE SEQUENCE [LARGE SCALE GENOMIC DNA]</scope>
    <source>
        <strain evidence="2 3">VP2</strain>
    </source>
</reference>
<proteinExistence type="predicted"/>
<keyword evidence="1" id="KW-0472">Membrane</keyword>
<keyword evidence="1" id="KW-0812">Transmembrane</keyword>